<dbReference type="GO" id="GO:0030154">
    <property type="term" value="P:cell differentiation"/>
    <property type="evidence" value="ECO:0007669"/>
    <property type="project" value="UniProtKB-KW"/>
</dbReference>
<dbReference type="InterPro" id="IPR002165">
    <property type="entry name" value="Plexin_repeat"/>
</dbReference>
<feature type="compositionally biased region" description="Basic and acidic residues" evidence="14">
    <location>
        <begin position="718"/>
        <end position="730"/>
    </location>
</feature>
<accession>A0A8C0PK39</accession>
<dbReference type="GO" id="GO:0007399">
    <property type="term" value="P:nervous system development"/>
    <property type="evidence" value="ECO:0007669"/>
    <property type="project" value="UniProtKB-KW"/>
</dbReference>
<dbReference type="PROSITE" id="PS51004">
    <property type="entry name" value="SEMA"/>
    <property type="match status" value="1"/>
</dbReference>
<reference evidence="17" key="1">
    <citation type="submission" date="2019-03" db="EMBL/GenBank/DDBJ databases">
        <authorList>
            <person name="Warren W.C."/>
            <person name="Johnson G.S."/>
        </authorList>
    </citation>
    <scope>NUCLEOTIDE SEQUENCE [LARGE SCALE GENOMIC DNA]</scope>
    <source>
        <strain evidence="17">Basenji</strain>
    </source>
</reference>
<evidence type="ECO:0000256" key="13">
    <source>
        <dbReference type="PROSITE-ProRule" id="PRU00352"/>
    </source>
</evidence>
<evidence type="ECO:0000256" key="11">
    <source>
        <dbReference type="ARBA" id="ARBA00023157"/>
    </source>
</evidence>
<feature type="compositionally biased region" description="Pro residues" evidence="14">
    <location>
        <begin position="31"/>
        <end position="44"/>
    </location>
</feature>
<dbReference type="Pfam" id="PF01437">
    <property type="entry name" value="PSI"/>
    <property type="match status" value="1"/>
</dbReference>
<keyword evidence="5 15" id="KW-0812">Transmembrane</keyword>
<evidence type="ECO:0000259" key="16">
    <source>
        <dbReference type="PROSITE" id="PS51004"/>
    </source>
</evidence>
<keyword evidence="9 15" id="KW-1133">Transmembrane helix</keyword>
<keyword evidence="8" id="KW-0524">Neurogenesis</keyword>
<evidence type="ECO:0000313" key="17">
    <source>
        <dbReference type="Ensembl" id="ENSCAFP00030039392.1"/>
    </source>
</evidence>
<feature type="region of interest" description="Disordered" evidence="14">
    <location>
        <begin position="1"/>
        <end position="62"/>
    </location>
</feature>
<keyword evidence="6" id="KW-0732">Signal</keyword>
<dbReference type="Ensembl" id="ENSCAFT00030045126.1">
    <property type="protein sequence ID" value="ENSCAFP00030039392.1"/>
    <property type="gene ID" value="ENSCAFG00030024540.1"/>
</dbReference>
<feature type="domain" description="Sema" evidence="16">
    <location>
        <begin position="85"/>
        <end position="621"/>
    </location>
</feature>
<dbReference type="Gene3D" id="2.130.10.10">
    <property type="entry name" value="YVTN repeat-like/Quinoprotein amine dehydrogenase"/>
    <property type="match status" value="2"/>
</dbReference>
<evidence type="ECO:0000256" key="15">
    <source>
        <dbReference type="SAM" id="Phobius"/>
    </source>
</evidence>
<feature type="compositionally biased region" description="Pro residues" evidence="14">
    <location>
        <begin position="750"/>
        <end position="759"/>
    </location>
</feature>
<keyword evidence="3" id="KW-0217">Developmental protein</keyword>
<dbReference type="PANTHER" id="PTHR11036:SF10">
    <property type="entry name" value="SEMAPHORIN-6B"/>
    <property type="match status" value="1"/>
</dbReference>
<evidence type="ECO:0000256" key="6">
    <source>
        <dbReference type="ARBA" id="ARBA00022729"/>
    </source>
</evidence>
<evidence type="ECO:0000256" key="10">
    <source>
        <dbReference type="ARBA" id="ARBA00023136"/>
    </source>
</evidence>
<feature type="compositionally biased region" description="Pro residues" evidence="14">
    <location>
        <begin position="949"/>
        <end position="968"/>
    </location>
</feature>
<keyword evidence="12" id="KW-0325">Glycoprotein</keyword>
<evidence type="ECO:0000256" key="14">
    <source>
        <dbReference type="SAM" id="MobiDB-lite"/>
    </source>
</evidence>
<dbReference type="Pfam" id="PF01403">
    <property type="entry name" value="Sema"/>
    <property type="match status" value="1"/>
</dbReference>
<dbReference type="InterPro" id="IPR027231">
    <property type="entry name" value="Semaphorin"/>
</dbReference>
<feature type="compositionally biased region" description="Gly residues" evidence="14">
    <location>
        <begin position="1"/>
        <end position="10"/>
    </location>
</feature>
<evidence type="ECO:0000256" key="2">
    <source>
        <dbReference type="ARBA" id="ARBA00009492"/>
    </source>
</evidence>
<evidence type="ECO:0000256" key="5">
    <source>
        <dbReference type="ARBA" id="ARBA00022692"/>
    </source>
</evidence>
<reference evidence="17" key="2">
    <citation type="submission" date="2025-08" db="UniProtKB">
        <authorList>
            <consortium name="Ensembl"/>
        </authorList>
    </citation>
    <scope>IDENTIFICATION</scope>
</reference>
<keyword evidence="4" id="KW-1003">Cell membrane</keyword>
<organism evidence="17 18">
    <name type="scientific">Canis lupus familiaris</name>
    <name type="common">Dog</name>
    <name type="synonym">Canis familiaris</name>
    <dbReference type="NCBI Taxonomy" id="9615"/>
    <lineage>
        <taxon>Eukaryota</taxon>
        <taxon>Metazoa</taxon>
        <taxon>Chordata</taxon>
        <taxon>Craniata</taxon>
        <taxon>Vertebrata</taxon>
        <taxon>Euteleostomi</taxon>
        <taxon>Mammalia</taxon>
        <taxon>Eutheria</taxon>
        <taxon>Laurasiatheria</taxon>
        <taxon>Carnivora</taxon>
        <taxon>Caniformia</taxon>
        <taxon>Canidae</taxon>
        <taxon>Canis</taxon>
    </lineage>
</organism>
<dbReference type="SUPFAM" id="SSF101912">
    <property type="entry name" value="Sema domain"/>
    <property type="match status" value="1"/>
</dbReference>
<feature type="region of interest" description="Disordered" evidence="14">
    <location>
        <begin position="893"/>
        <end position="922"/>
    </location>
</feature>
<dbReference type="PANTHER" id="PTHR11036">
    <property type="entry name" value="SEMAPHORIN"/>
    <property type="match status" value="1"/>
</dbReference>
<evidence type="ECO:0000256" key="1">
    <source>
        <dbReference type="ARBA" id="ARBA00004251"/>
    </source>
</evidence>
<dbReference type="SUPFAM" id="SSF103575">
    <property type="entry name" value="Plexin repeat"/>
    <property type="match status" value="1"/>
</dbReference>
<dbReference type="Proteomes" id="UP000694429">
    <property type="component" value="Chromosome 20"/>
</dbReference>
<keyword evidence="11" id="KW-1015">Disulfide bond</keyword>
<dbReference type="SMART" id="SM00630">
    <property type="entry name" value="Sema"/>
    <property type="match status" value="1"/>
</dbReference>
<feature type="compositionally biased region" description="Low complexity" evidence="14">
    <location>
        <begin position="899"/>
        <end position="910"/>
    </location>
</feature>
<dbReference type="GO" id="GO:0005886">
    <property type="term" value="C:plasma membrane"/>
    <property type="evidence" value="ECO:0007669"/>
    <property type="project" value="UniProtKB-SubCell"/>
</dbReference>
<comment type="caution">
    <text evidence="13">Lacks conserved residue(s) required for the propagation of feature annotation.</text>
</comment>
<dbReference type="InterPro" id="IPR001627">
    <property type="entry name" value="Semap_dom"/>
</dbReference>
<evidence type="ECO:0000313" key="18">
    <source>
        <dbReference type="Proteomes" id="UP000694429"/>
    </source>
</evidence>
<dbReference type="Gene3D" id="3.30.1680.10">
    <property type="entry name" value="ligand-binding face of the semaphorins, domain 2"/>
    <property type="match status" value="1"/>
</dbReference>
<evidence type="ECO:0000256" key="8">
    <source>
        <dbReference type="ARBA" id="ARBA00022902"/>
    </source>
</evidence>
<dbReference type="FunFam" id="2.130.10.10:FF:000028">
    <property type="entry name" value="semaphorin-6A isoform X1"/>
    <property type="match status" value="1"/>
</dbReference>
<dbReference type="InterPro" id="IPR015943">
    <property type="entry name" value="WD40/YVTN_repeat-like_dom_sf"/>
</dbReference>
<comment type="subcellular location">
    <subcellularLocation>
        <location evidence="1">Cell membrane</location>
        <topology evidence="1">Single-pass type I membrane protein</topology>
    </subcellularLocation>
</comment>
<dbReference type="GO" id="GO:0030215">
    <property type="term" value="F:semaphorin receptor binding"/>
    <property type="evidence" value="ECO:0007669"/>
    <property type="project" value="InterPro"/>
</dbReference>
<evidence type="ECO:0000256" key="7">
    <source>
        <dbReference type="ARBA" id="ARBA00022782"/>
    </source>
</evidence>
<evidence type="ECO:0000256" key="12">
    <source>
        <dbReference type="ARBA" id="ARBA00023180"/>
    </source>
</evidence>
<evidence type="ECO:0000256" key="4">
    <source>
        <dbReference type="ARBA" id="ARBA00022475"/>
    </source>
</evidence>
<proteinExistence type="inferred from homology"/>
<dbReference type="AlphaFoldDB" id="A0A8C0PK39"/>
<name>A0A8C0PK39_CANLF</name>
<comment type="similarity">
    <text evidence="2">Belongs to the semaphorin family.</text>
</comment>
<feature type="compositionally biased region" description="Low complexity" evidence="14">
    <location>
        <begin position="1010"/>
        <end position="1020"/>
    </location>
</feature>
<keyword evidence="7" id="KW-0221">Differentiation</keyword>
<evidence type="ECO:0000256" key="3">
    <source>
        <dbReference type="ARBA" id="ARBA00022473"/>
    </source>
</evidence>
<dbReference type="InterPro" id="IPR036352">
    <property type="entry name" value="Semap_dom_sf"/>
</dbReference>
<feature type="region of interest" description="Disordered" evidence="14">
    <location>
        <begin position="947"/>
        <end position="1093"/>
    </location>
</feature>
<evidence type="ECO:0000256" key="9">
    <source>
        <dbReference type="ARBA" id="ARBA00022989"/>
    </source>
</evidence>
<feature type="region of interest" description="Disordered" evidence="14">
    <location>
        <begin position="662"/>
        <end position="768"/>
    </location>
</feature>
<keyword evidence="10 15" id="KW-0472">Membrane</keyword>
<protein>
    <recommendedName>
        <fullName evidence="16">Sema domain-containing protein</fullName>
    </recommendedName>
</protein>
<sequence>MFPGFEGPGRCGSRAPSLGGGRDCRPRPHRQAPPPPPPPPPPPAGVTSRRPDLAMRTPRAPPPRPAPLLLLLLLGGANGLFPEEPPPLSVAPRDYLNHYPVFVGSGPGRLTPAEGAEDLHIQRVLRVNRTLFIGDRDNLYRVELEPPTTTELRYQRVRRGHRWEGWGQPWRLLRGGPDAMLGSRNRAPGIPLPSHSLCSQKLTWRSNPSDINVCRMKGKQEGECRNFVKVLLLRDESTLFVCGSNAFNPVCANYSMDTLQPLGDNISGMARCPYDPKHANVALFSEGMLFTATVTDFLAIDAVIYRSLGDRPTLRTVKHDSKWFKEPYFVHAVEWGSHIYFFFREIAMEFNYLEKVVVSRVARVCKNDLGGSPRVLEKQWTSFLKARLNCSVPGDSHFYFNVLQAVTGVVSLGGRPVVLAVFSTPSNSIPGSAVCAFDMTQVAAVFEGRFREQKSPESIWTPVPEDQVPRPRPGCCAAPGMQYNASSAFPDEILNFVKTHPLMDEAVPSLGHAPWIVRTLMRHQLTRVAVDVGAGPWGNHTVVFLGSEVGTVLKFLIWPNASTSGTTGPSVFLEEFETYRPDRCGRSGGGEAGRRLLSLELDAASGGLLAAFPRCVVRVPVARCQQYSGCMKNCIGSQDPYCGWAPDGSCIFLSPGTRGTFEQDVSGASTAGLGDCTGERGEGGPPGSPSAAQMGGGVASVRALEGQGGTSRRGGRGGTERGQEADRCADTQRGPGDSRAGRGRGGARAAPPPPAPGPPRRPDAAPSRPGLLRASLAEERAGLVSVNLLVTSSVAAFVVGAVVSGFSVGWYVGLRERRELARRKDKEAILAHGGGEAVLSVSRLGERRAAGPGGRGVGGVGGVGGAGGPPEALLAPLMQNGWAKATLLQGGPHDLDSGLLPTPEQTPLPQKRLPAPHPHGLGARAWEHGHPLLSASASSSLLLLAPARAPEPPPAAPAAPAAPAPGEPAPDARLYARPGRASHGDFPLTPHASPDRRRVVSAPTGPSDPAAAAAAAAAAADGLPRPWSPPPTGSLRRPGPHGPPPAALRRTHTFNSGEGRPGDRPRGRHARPATDLAHLLAYGGTDRTAPPVP</sequence>
<feature type="transmembrane region" description="Helical" evidence="15">
    <location>
        <begin position="794"/>
        <end position="814"/>
    </location>
</feature>